<dbReference type="Pfam" id="PF02563">
    <property type="entry name" value="Poly_export"/>
    <property type="match status" value="1"/>
</dbReference>
<evidence type="ECO:0000256" key="1">
    <source>
        <dbReference type="ARBA" id="ARBA00022729"/>
    </source>
</evidence>
<dbReference type="RefSeq" id="WP_155302090.1">
    <property type="nucleotide sequence ID" value="NZ_AP021875.1"/>
</dbReference>
<feature type="domain" description="Soluble ligand binding" evidence="4">
    <location>
        <begin position="109"/>
        <end position="163"/>
    </location>
</feature>
<keyword evidence="6" id="KW-1185">Reference proteome</keyword>
<organism evidence="5 6">
    <name type="scientific">Desulfosarcina widdelii</name>
    <dbReference type="NCBI Taxonomy" id="947919"/>
    <lineage>
        <taxon>Bacteria</taxon>
        <taxon>Pseudomonadati</taxon>
        <taxon>Thermodesulfobacteriota</taxon>
        <taxon>Desulfobacteria</taxon>
        <taxon>Desulfobacterales</taxon>
        <taxon>Desulfosarcinaceae</taxon>
        <taxon>Desulfosarcina</taxon>
    </lineage>
</organism>
<keyword evidence="1 2" id="KW-0732">Signal</keyword>
<name>A0A5K7YX68_9BACT</name>
<dbReference type="GO" id="GO:0015159">
    <property type="term" value="F:polysaccharide transmembrane transporter activity"/>
    <property type="evidence" value="ECO:0007669"/>
    <property type="project" value="InterPro"/>
</dbReference>
<evidence type="ECO:0000259" key="4">
    <source>
        <dbReference type="Pfam" id="PF10531"/>
    </source>
</evidence>
<accession>A0A5K7YX68</accession>
<sequence>MRKKIASLGILAVLLFAVPQTGLSQSPKESYIIGNGDILEIVTWKEEDFSREEIIVRLDGMISFPLLDDVMAAGKTPTQLKLDIQDGLKAYVSEPHVTVTIRSAASKRFYILGEVVNTGEYPLTKNLTVLQAFALAGGFTEWASKKEIILFRRDQGKETVIRIDYKDIVKGKDFSQNVEIRADDTIVVP</sequence>
<feature type="chain" id="PRO_5024296775" evidence="2">
    <location>
        <begin position="25"/>
        <end position="189"/>
    </location>
</feature>
<protein>
    <submittedName>
        <fullName evidence="5">Sugar ABC transporter substrate-binding protein</fullName>
    </submittedName>
</protein>
<dbReference type="InterPro" id="IPR019554">
    <property type="entry name" value="Soluble_ligand-bd"/>
</dbReference>
<evidence type="ECO:0000313" key="5">
    <source>
        <dbReference type="EMBL" id="BBO72930.1"/>
    </source>
</evidence>
<dbReference type="Gene3D" id="3.30.1950.10">
    <property type="entry name" value="wza like domain"/>
    <property type="match status" value="1"/>
</dbReference>
<dbReference type="KEGG" id="dwd:DSCW_03470"/>
<dbReference type="Pfam" id="PF10531">
    <property type="entry name" value="SLBB"/>
    <property type="match status" value="1"/>
</dbReference>
<dbReference type="Gene3D" id="3.10.560.10">
    <property type="entry name" value="Outer membrane lipoprotein wza domain like"/>
    <property type="match status" value="1"/>
</dbReference>
<dbReference type="OrthoDB" id="193635at2"/>
<dbReference type="InterPro" id="IPR003715">
    <property type="entry name" value="Poly_export_N"/>
</dbReference>
<evidence type="ECO:0000256" key="2">
    <source>
        <dbReference type="SAM" id="SignalP"/>
    </source>
</evidence>
<dbReference type="AlphaFoldDB" id="A0A5K7YX68"/>
<dbReference type="EMBL" id="AP021875">
    <property type="protein sequence ID" value="BBO72930.1"/>
    <property type="molecule type" value="Genomic_DNA"/>
</dbReference>
<gene>
    <name evidence="5" type="ORF">DSCW_03470</name>
</gene>
<dbReference type="InterPro" id="IPR049712">
    <property type="entry name" value="Poly_export"/>
</dbReference>
<reference evidence="5 6" key="1">
    <citation type="submission" date="2019-11" db="EMBL/GenBank/DDBJ databases">
        <title>Comparative genomics of hydrocarbon-degrading Desulfosarcina strains.</title>
        <authorList>
            <person name="Watanabe M."/>
            <person name="Kojima H."/>
            <person name="Fukui M."/>
        </authorList>
    </citation>
    <scope>NUCLEOTIDE SEQUENCE [LARGE SCALE GENOMIC DNA]</scope>
    <source>
        <strain evidence="5 6">PP31</strain>
    </source>
</reference>
<dbReference type="PANTHER" id="PTHR33619">
    <property type="entry name" value="POLYSACCHARIDE EXPORT PROTEIN GFCE-RELATED"/>
    <property type="match status" value="1"/>
</dbReference>
<evidence type="ECO:0000313" key="6">
    <source>
        <dbReference type="Proteomes" id="UP000427769"/>
    </source>
</evidence>
<evidence type="ECO:0000259" key="3">
    <source>
        <dbReference type="Pfam" id="PF02563"/>
    </source>
</evidence>
<proteinExistence type="predicted"/>
<feature type="signal peptide" evidence="2">
    <location>
        <begin position="1"/>
        <end position="24"/>
    </location>
</feature>
<dbReference type="Proteomes" id="UP000427769">
    <property type="component" value="Chromosome"/>
</dbReference>
<feature type="domain" description="Polysaccharide export protein N-terminal" evidence="3">
    <location>
        <begin position="27"/>
        <end position="101"/>
    </location>
</feature>
<dbReference type="PANTHER" id="PTHR33619:SF3">
    <property type="entry name" value="POLYSACCHARIDE EXPORT PROTEIN GFCE-RELATED"/>
    <property type="match status" value="1"/>
</dbReference>